<evidence type="ECO:0000256" key="1">
    <source>
        <dbReference type="SAM" id="MobiDB-lite"/>
    </source>
</evidence>
<name>A0A1U7CZ26_9BACT</name>
<dbReference type="Proteomes" id="UP000186309">
    <property type="component" value="Chromosome"/>
</dbReference>
<dbReference type="STRING" id="1387353.BSF38_05735"/>
<evidence type="ECO:0000313" key="2">
    <source>
        <dbReference type="EMBL" id="APW64143.1"/>
    </source>
</evidence>
<proteinExistence type="predicted"/>
<gene>
    <name evidence="2" type="ORF">BSF38_05735</name>
</gene>
<reference evidence="3" key="1">
    <citation type="submission" date="2016-12" db="EMBL/GenBank/DDBJ databases">
        <title>Comparative genomics of four Isosphaeraceae planctomycetes: a common pool of plasmids and glycoside hydrolase genes.</title>
        <authorList>
            <person name="Ivanova A."/>
        </authorList>
    </citation>
    <scope>NUCLEOTIDE SEQUENCE [LARGE SCALE GENOMIC DNA]</scope>
    <source>
        <strain evidence="3">PX4</strain>
    </source>
</reference>
<dbReference type="AlphaFoldDB" id="A0A1U7CZ26"/>
<sequence length="253" mass="25974">MNPMRLLRFAPTLVILGVLIYCAQAIDETLASRPRVPKVETLASVLARLGLDAIGAGEAAGLDAIGAGEAAGLDAETDALAVRRLRDPFNLEAKSAESPNGPDGPKTARGDRHAEFVDQAVLNATFIQNKTRLAVINGKLYKQGQAVAGTGQGGASALVVHTVKPDEVVLTSDRGSYALTYSDRLTNAKAAGGRRGGSPRRGPAVSASPVDVSDPQLALIRAILGAQFGAVGSSLTNALGLPQAAPGRVVARP</sequence>
<dbReference type="RefSeq" id="WP_145952378.1">
    <property type="nucleotide sequence ID" value="NZ_CP019082.1"/>
</dbReference>
<accession>A0A1U7CZ26</accession>
<evidence type="ECO:0000313" key="3">
    <source>
        <dbReference type="Proteomes" id="UP000186309"/>
    </source>
</evidence>
<dbReference type="EMBL" id="CP019082">
    <property type="protein sequence ID" value="APW64143.1"/>
    <property type="molecule type" value="Genomic_DNA"/>
</dbReference>
<feature type="region of interest" description="Disordered" evidence="1">
    <location>
        <begin position="189"/>
        <end position="210"/>
    </location>
</feature>
<organism evidence="2 3">
    <name type="scientific">Paludisphaera borealis</name>
    <dbReference type="NCBI Taxonomy" id="1387353"/>
    <lineage>
        <taxon>Bacteria</taxon>
        <taxon>Pseudomonadati</taxon>
        <taxon>Planctomycetota</taxon>
        <taxon>Planctomycetia</taxon>
        <taxon>Isosphaerales</taxon>
        <taxon>Isosphaeraceae</taxon>
        <taxon>Paludisphaera</taxon>
    </lineage>
</organism>
<protein>
    <submittedName>
        <fullName evidence="2">Uncharacterized protein</fullName>
    </submittedName>
</protein>
<feature type="region of interest" description="Disordered" evidence="1">
    <location>
        <begin position="91"/>
        <end position="110"/>
    </location>
</feature>
<dbReference type="KEGG" id="pbor:BSF38_05735"/>
<keyword evidence="3" id="KW-1185">Reference proteome</keyword>